<feature type="transmembrane region" description="Helical" evidence="8">
    <location>
        <begin position="755"/>
        <end position="781"/>
    </location>
</feature>
<dbReference type="InterPro" id="IPR044880">
    <property type="entry name" value="NCX_ion-bd_dom_sf"/>
</dbReference>
<dbReference type="InterPro" id="IPR051359">
    <property type="entry name" value="CaCA_antiporter"/>
</dbReference>
<dbReference type="GO" id="GO:0016020">
    <property type="term" value="C:membrane"/>
    <property type="evidence" value="ECO:0007669"/>
    <property type="project" value="UniProtKB-SubCell"/>
</dbReference>
<dbReference type="Pfam" id="PF01699">
    <property type="entry name" value="Na_Ca_ex"/>
    <property type="match status" value="2"/>
</dbReference>
<feature type="transmembrane region" description="Helical" evidence="8">
    <location>
        <begin position="713"/>
        <end position="735"/>
    </location>
</feature>
<dbReference type="OrthoDB" id="407410at2759"/>
<evidence type="ECO:0000313" key="12">
    <source>
        <dbReference type="Proteomes" id="UP000242525"/>
    </source>
</evidence>
<evidence type="ECO:0000313" key="11">
    <source>
        <dbReference type="EMBL" id="CDO57842.1"/>
    </source>
</evidence>
<evidence type="ECO:0000256" key="7">
    <source>
        <dbReference type="SAM" id="MobiDB-lite"/>
    </source>
</evidence>
<keyword evidence="12" id="KW-1185">Reference proteome</keyword>
<dbReference type="EMBL" id="CCBN010000026">
    <property type="protein sequence ID" value="CDO57842.1"/>
    <property type="molecule type" value="Genomic_DNA"/>
</dbReference>
<evidence type="ECO:0000256" key="8">
    <source>
        <dbReference type="SAM" id="Phobius"/>
    </source>
</evidence>
<feature type="signal peptide" evidence="9">
    <location>
        <begin position="1"/>
        <end position="29"/>
    </location>
</feature>
<feature type="region of interest" description="Disordered" evidence="7">
    <location>
        <begin position="417"/>
        <end position="474"/>
    </location>
</feature>
<protein>
    <recommendedName>
        <fullName evidence="10">Sodium/calcium exchanger membrane region domain-containing protein</fullName>
    </recommendedName>
</protein>
<evidence type="ECO:0000256" key="2">
    <source>
        <dbReference type="ARBA" id="ARBA00008170"/>
    </source>
</evidence>
<feature type="transmembrane region" description="Helical" evidence="8">
    <location>
        <begin position="793"/>
        <end position="813"/>
    </location>
</feature>
<dbReference type="GO" id="GO:0008324">
    <property type="term" value="F:monoatomic cation transmembrane transporter activity"/>
    <property type="evidence" value="ECO:0007669"/>
    <property type="project" value="TreeGrafter"/>
</dbReference>
<feature type="transmembrane region" description="Helical" evidence="8">
    <location>
        <begin position="825"/>
        <end position="848"/>
    </location>
</feature>
<feature type="transmembrane region" description="Helical" evidence="8">
    <location>
        <begin position="152"/>
        <end position="173"/>
    </location>
</feature>
<dbReference type="GO" id="GO:0006874">
    <property type="term" value="P:intracellular calcium ion homeostasis"/>
    <property type="evidence" value="ECO:0007669"/>
    <property type="project" value="TreeGrafter"/>
</dbReference>
<feature type="transmembrane region" description="Helical" evidence="8">
    <location>
        <begin position="185"/>
        <end position="203"/>
    </location>
</feature>
<feature type="transmembrane region" description="Helical" evidence="8">
    <location>
        <begin position="628"/>
        <end position="650"/>
    </location>
</feature>
<feature type="chain" id="PRO_5005325859" description="Sodium/calcium exchanger membrane region domain-containing protein" evidence="9">
    <location>
        <begin position="30"/>
        <end position="850"/>
    </location>
</feature>
<keyword evidence="9" id="KW-0732">Signal</keyword>
<feature type="domain" description="Sodium/calcium exchanger membrane region" evidence="10">
    <location>
        <begin position="691"/>
        <end position="842"/>
    </location>
</feature>
<evidence type="ECO:0000256" key="9">
    <source>
        <dbReference type="SAM" id="SignalP"/>
    </source>
</evidence>
<evidence type="ECO:0000256" key="6">
    <source>
        <dbReference type="ARBA" id="ARBA00023136"/>
    </source>
</evidence>
<feature type="transmembrane region" description="Helical" evidence="8">
    <location>
        <begin position="565"/>
        <end position="588"/>
    </location>
</feature>
<dbReference type="STRING" id="1173061.A0A0J9XL50"/>
<evidence type="ECO:0000256" key="5">
    <source>
        <dbReference type="ARBA" id="ARBA00022989"/>
    </source>
</evidence>
<keyword evidence="3" id="KW-0813">Transport</keyword>
<feature type="transmembrane region" description="Helical" evidence="8">
    <location>
        <begin position="215"/>
        <end position="233"/>
    </location>
</feature>
<feature type="transmembrane region" description="Helical" evidence="8">
    <location>
        <begin position="688"/>
        <end position="706"/>
    </location>
</feature>
<keyword evidence="6 8" id="KW-0472">Membrane</keyword>
<evidence type="ECO:0000256" key="4">
    <source>
        <dbReference type="ARBA" id="ARBA00022692"/>
    </source>
</evidence>
<keyword evidence="5 8" id="KW-1133">Transmembrane helix</keyword>
<evidence type="ECO:0000256" key="3">
    <source>
        <dbReference type="ARBA" id="ARBA00022448"/>
    </source>
</evidence>
<accession>A0A0J9XL50</accession>
<feature type="transmembrane region" description="Helical" evidence="8">
    <location>
        <begin position="657"/>
        <end position="676"/>
    </location>
</feature>
<dbReference type="AlphaFoldDB" id="A0A0J9XL50"/>
<feature type="transmembrane region" description="Helical" evidence="8">
    <location>
        <begin position="84"/>
        <end position="106"/>
    </location>
</feature>
<dbReference type="Proteomes" id="UP000242525">
    <property type="component" value="Unassembled WGS sequence"/>
</dbReference>
<comment type="similarity">
    <text evidence="2">Belongs to the Ca(2+):cation antiporter (CaCA) (TC 2.A.19) family.</text>
</comment>
<keyword evidence="4 8" id="KW-0812">Transmembrane</keyword>
<dbReference type="PANTHER" id="PTHR12266">
    <property type="entry name" value="NA+/CA2+ K+ INDEPENDENT EXCHANGER"/>
    <property type="match status" value="1"/>
</dbReference>
<dbReference type="Gene3D" id="1.20.1420.30">
    <property type="entry name" value="NCX, central ion-binding region"/>
    <property type="match status" value="2"/>
</dbReference>
<gene>
    <name evidence="11" type="ORF">BN980_GECA26s00274g</name>
</gene>
<evidence type="ECO:0000259" key="10">
    <source>
        <dbReference type="Pfam" id="PF01699"/>
    </source>
</evidence>
<organism evidence="11 12">
    <name type="scientific">Geotrichum candidum</name>
    <name type="common">Oospora lactis</name>
    <name type="synonym">Dipodascus geotrichum</name>
    <dbReference type="NCBI Taxonomy" id="1173061"/>
    <lineage>
        <taxon>Eukaryota</taxon>
        <taxon>Fungi</taxon>
        <taxon>Dikarya</taxon>
        <taxon>Ascomycota</taxon>
        <taxon>Saccharomycotina</taxon>
        <taxon>Dipodascomycetes</taxon>
        <taxon>Dipodascales</taxon>
        <taxon>Dipodascaceae</taxon>
        <taxon>Geotrichum</taxon>
    </lineage>
</organism>
<dbReference type="PANTHER" id="PTHR12266:SF0">
    <property type="entry name" value="MITOCHONDRIAL SODIUM_CALCIUM EXCHANGER PROTEIN"/>
    <property type="match status" value="1"/>
</dbReference>
<reference evidence="11" key="1">
    <citation type="submission" date="2014-03" db="EMBL/GenBank/DDBJ databases">
        <authorList>
            <person name="Casaregola S."/>
        </authorList>
    </citation>
    <scope>NUCLEOTIDE SEQUENCE [LARGE SCALE GENOMIC DNA]</scope>
    <source>
        <strain evidence="11">CLIB 918</strain>
    </source>
</reference>
<evidence type="ECO:0000256" key="1">
    <source>
        <dbReference type="ARBA" id="ARBA00004141"/>
    </source>
</evidence>
<name>A0A0J9XL50_GEOCN</name>
<dbReference type="InterPro" id="IPR004837">
    <property type="entry name" value="NaCa_Exmemb"/>
</dbReference>
<comment type="subcellular location">
    <subcellularLocation>
        <location evidence="1">Membrane</location>
        <topology evidence="1">Multi-pass membrane protein</topology>
    </subcellularLocation>
</comment>
<proteinExistence type="inferred from homology"/>
<feature type="region of interest" description="Disordered" evidence="7">
    <location>
        <begin position="288"/>
        <end position="313"/>
    </location>
</feature>
<comment type="caution">
    <text evidence="11">The sequence shown here is derived from an EMBL/GenBank/DDBJ whole genome shotgun (WGS) entry which is preliminary data.</text>
</comment>
<sequence>MVTAHLPSSFRRLGLGALVLAQCISGALADSALSKPGHVCRDVQNTIDQCSFVLKHCQDEHLGYFNYLQFYYCASSQWETFNRILIIIFWLALLFLTIGIAASDYLCPNLSTISKMLGLSESLAGVTFLAFGNGSPDVFSTYAAMRVGSGSLAIGELIGAASFITAVVTGSMAIVRPFKVSPYSFVRDVGFFLLAISFSMYFVSDRVLRLWECALMFAMYVVYVLVIVIWHWCDKRQREMQGLLDNRAMDVSQEEGIDSALLFPSQVSPENQIEAYSPVGQSPNELYVPHSPALDPNSRSSTPLSARSAPMWHEQTEEEQEEAFNELNRIMQMHRTHQRNPHFNLESQVHPISSGPSSGSRSPVIPIRNSLLNAIEIRSVLKKLSQDRRDSSLQFRRSLTPTYDGDSLIVNEGLISQPRLSPGFHNRSDAPSPRPTLSNAPSFRSLPVEGPSSVLAPAPLFTSPATVSSPRKKDDYPEVPKLVITTSQGKQESTFKTVDYQMGEANENTRLHSPYSMGSSPLLSPLAPIPQIFAPTPRVTSLQDEIGEVITTICPSLFDLGSKSWLVWFSSIVTAPFICLMTITVPVIESDAVSTDLSPIEVPPESESVTQPQESHAEIFETKIYIPLVRWLLILQAFLGPFFVLCNWFIDNQQLSLLTIYSLFVTAGFLGLLNYIKLEPYRAPVYMQSLAFVGFLIAISWVSLIANEVVGVLKALGIIFHISDAIMGLTVFAIGNSLGDLISNTTIAKMGFPMMALSACFGGPMLNILVGVGISGLAAISSSPMTDGYHVELSHTLIISGITLFITLLFWLVSVPLNDWKLTRTLGLTTVSFWVLATIINIIFELIVGQ</sequence>
<feature type="domain" description="Sodium/calcium exchanger membrane region" evidence="10">
    <location>
        <begin position="88"/>
        <end position="227"/>
    </location>
</feature>